<accession>A0ABU2C4Q6</accession>
<reference evidence="1 2" key="1">
    <citation type="submission" date="2023-07" db="EMBL/GenBank/DDBJ databases">
        <title>Sorghum-associated microbial communities from plants grown in Nebraska, USA.</title>
        <authorList>
            <person name="Schachtman D."/>
        </authorList>
    </citation>
    <scope>NUCLEOTIDE SEQUENCE [LARGE SCALE GENOMIC DNA]</scope>
    <source>
        <strain evidence="1 2">BE313</strain>
    </source>
</reference>
<protein>
    <submittedName>
        <fullName evidence="1">TPR repeat protein</fullName>
    </submittedName>
</protein>
<gene>
    <name evidence="1" type="ORF">J2X19_000972</name>
</gene>
<dbReference type="InterPro" id="IPR050767">
    <property type="entry name" value="Sel1_AlgK"/>
</dbReference>
<dbReference type="EMBL" id="JAVDXT010000001">
    <property type="protein sequence ID" value="MDR7376314.1"/>
    <property type="molecule type" value="Genomic_DNA"/>
</dbReference>
<dbReference type="SMART" id="SM00671">
    <property type="entry name" value="SEL1"/>
    <property type="match status" value="4"/>
</dbReference>
<proteinExistence type="predicted"/>
<sequence length="259" mass="27680">MPATALPPIPTRTAELAHVTPAQWAAVLASPADQAGPWVQAAAQLGSANAQAVLGQWLLDGHGLERNPALALQWFLRAAAQDHPMGMNMAGRCLENGWGAPIDMARAVAWYQKAAATGLDAGLYNLANQLAAGKSIAQDHAAALKLYQQAADLGHAKSMTKIGLYYENGQVVEKDEEAAFFCYQEAAQGGDFRGQFNYAGMLAARGRLAEALEWLEKVPKTATPAYLQQVGALLERSSYAEFRQIGERMRALADSKSAA</sequence>
<dbReference type="RefSeq" id="WP_310371178.1">
    <property type="nucleotide sequence ID" value="NZ_JAVDXT010000001.1"/>
</dbReference>
<dbReference type="Proteomes" id="UP001180487">
    <property type="component" value="Unassembled WGS sequence"/>
</dbReference>
<dbReference type="Gene3D" id="1.25.40.10">
    <property type="entry name" value="Tetratricopeptide repeat domain"/>
    <property type="match status" value="1"/>
</dbReference>
<evidence type="ECO:0000313" key="1">
    <source>
        <dbReference type="EMBL" id="MDR7376314.1"/>
    </source>
</evidence>
<dbReference type="InterPro" id="IPR011990">
    <property type="entry name" value="TPR-like_helical_dom_sf"/>
</dbReference>
<dbReference type="SUPFAM" id="SSF81901">
    <property type="entry name" value="HCP-like"/>
    <property type="match status" value="1"/>
</dbReference>
<evidence type="ECO:0000313" key="2">
    <source>
        <dbReference type="Proteomes" id="UP001180487"/>
    </source>
</evidence>
<comment type="caution">
    <text evidence="1">The sequence shown here is derived from an EMBL/GenBank/DDBJ whole genome shotgun (WGS) entry which is preliminary data.</text>
</comment>
<keyword evidence="2" id="KW-1185">Reference proteome</keyword>
<dbReference type="PANTHER" id="PTHR11102:SF160">
    <property type="entry name" value="ERAD-ASSOCIATED E3 UBIQUITIN-PROTEIN LIGASE COMPONENT HRD3"/>
    <property type="match status" value="1"/>
</dbReference>
<name>A0ABU2C4Q6_9BURK</name>
<dbReference type="Pfam" id="PF08238">
    <property type="entry name" value="Sel1"/>
    <property type="match status" value="4"/>
</dbReference>
<dbReference type="PANTHER" id="PTHR11102">
    <property type="entry name" value="SEL-1-LIKE PROTEIN"/>
    <property type="match status" value="1"/>
</dbReference>
<dbReference type="InterPro" id="IPR006597">
    <property type="entry name" value="Sel1-like"/>
</dbReference>
<organism evidence="1 2">
    <name type="scientific">Rhodoferax ferrireducens</name>
    <dbReference type="NCBI Taxonomy" id="192843"/>
    <lineage>
        <taxon>Bacteria</taxon>
        <taxon>Pseudomonadati</taxon>
        <taxon>Pseudomonadota</taxon>
        <taxon>Betaproteobacteria</taxon>
        <taxon>Burkholderiales</taxon>
        <taxon>Comamonadaceae</taxon>
        <taxon>Rhodoferax</taxon>
    </lineage>
</organism>